<feature type="region of interest" description="Disordered" evidence="1">
    <location>
        <begin position="1191"/>
        <end position="1211"/>
    </location>
</feature>
<dbReference type="Proteomes" id="UP000823399">
    <property type="component" value="Unassembled WGS sequence"/>
</dbReference>
<dbReference type="RefSeq" id="XP_041297612.1">
    <property type="nucleotide sequence ID" value="XM_041443882.1"/>
</dbReference>
<keyword evidence="3" id="KW-1185">Reference proteome</keyword>
<evidence type="ECO:0000256" key="1">
    <source>
        <dbReference type="SAM" id="MobiDB-lite"/>
    </source>
</evidence>
<feature type="region of interest" description="Disordered" evidence="1">
    <location>
        <begin position="678"/>
        <end position="813"/>
    </location>
</feature>
<feature type="compositionally biased region" description="Low complexity" evidence="1">
    <location>
        <begin position="1197"/>
        <end position="1211"/>
    </location>
</feature>
<evidence type="ECO:0000313" key="3">
    <source>
        <dbReference type="Proteomes" id="UP000823399"/>
    </source>
</evidence>
<dbReference type="EMBL" id="JABBWM010000006">
    <property type="protein sequence ID" value="KAG2116513.1"/>
    <property type="molecule type" value="Genomic_DNA"/>
</dbReference>
<feature type="compositionally biased region" description="Basic and acidic residues" evidence="1">
    <location>
        <begin position="700"/>
        <end position="713"/>
    </location>
</feature>
<dbReference type="OrthoDB" id="3270368at2759"/>
<feature type="compositionally biased region" description="Basic and acidic residues" evidence="1">
    <location>
        <begin position="953"/>
        <end position="966"/>
    </location>
</feature>
<proteinExistence type="predicted"/>
<evidence type="ECO:0000313" key="2">
    <source>
        <dbReference type="EMBL" id="KAG2116513.1"/>
    </source>
</evidence>
<reference evidence="2" key="1">
    <citation type="journal article" date="2020" name="New Phytol.">
        <title>Comparative genomics reveals dynamic genome evolution in host specialist ectomycorrhizal fungi.</title>
        <authorList>
            <person name="Lofgren L.A."/>
            <person name="Nguyen N.H."/>
            <person name="Vilgalys R."/>
            <person name="Ruytinx J."/>
            <person name="Liao H.L."/>
            <person name="Branco S."/>
            <person name="Kuo A."/>
            <person name="LaButti K."/>
            <person name="Lipzen A."/>
            <person name="Andreopoulos W."/>
            <person name="Pangilinan J."/>
            <person name="Riley R."/>
            <person name="Hundley H."/>
            <person name="Na H."/>
            <person name="Barry K."/>
            <person name="Grigoriev I.V."/>
            <person name="Stajich J.E."/>
            <person name="Kennedy P.G."/>
        </authorList>
    </citation>
    <scope>NUCLEOTIDE SEQUENCE</scope>
    <source>
        <strain evidence="2">FC423</strain>
    </source>
</reference>
<organism evidence="2 3">
    <name type="scientific">Suillus discolor</name>
    <dbReference type="NCBI Taxonomy" id="1912936"/>
    <lineage>
        <taxon>Eukaryota</taxon>
        <taxon>Fungi</taxon>
        <taxon>Dikarya</taxon>
        <taxon>Basidiomycota</taxon>
        <taxon>Agaricomycotina</taxon>
        <taxon>Agaricomycetes</taxon>
        <taxon>Agaricomycetidae</taxon>
        <taxon>Boletales</taxon>
        <taxon>Suillineae</taxon>
        <taxon>Suillaceae</taxon>
        <taxon>Suillus</taxon>
    </lineage>
</organism>
<feature type="compositionally biased region" description="Basic and acidic residues" evidence="1">
    <location>
        <begin position="1339"/>
        <end position="1350"/>
    </location>
</feature>
<feature type="region of interest" description="Disordered" evidence="1">
    <location>
        <begin position="1095"/>
        <end position="1115"/>
    </location>
</feature>
<accession>A0A9P7JYP0</accession>
<protein>
    <submittedName>
        <fullName evidence="2">Uncharacterized protein</fullName>
    </submittedName>
</protein>
<name>A0A9P7JYP0_9AGAM</name>
<feature type="region of interest" description="Disordered" evidence="1">
    <location>
        <begin position="402"/>
        <end position="434"/>
    </location>
</feature>
<feature type="region of interest" description="Disordered" evidence="1">
    <location>
        <begin position="615"/>
        <end position="636"/>
    </location>
</feature>
<feature type="region of interest" description="Disordered" evidence="1">
    <location>
        <begin position="827"/>
        <end position="1004"/>
    </location>
</feature>
<feature type="compositionally biased region" description="Polar residues" evidence="1">
    <location>
        <begin position="970"/>
        <end position="982"/>
    </location>
</feature>
<feature type="compositionally biased region" description="Basic residues" evidence="1">
    <location>
        <begin position="828"/>
        <end position="837"/>
    </location>
</feature>
<feature type="compositionally biased region" description="Basic and acidic residues" evidence="1">
    <location>
        <begin position="494"/>
        <end position="508"/>
    </location>
</feature>
<feature type="region of interest" description="Disordered" evidence="1">
    <location>
        <begin position="1322"/>
        <end position="1350"/>
    </location>
</feature>
<feature type="region of interest" description="Disordered" evidence="1">
    <location>
        <begin position="472"/>
        <end position="542"/>
    </location>
</feature>
<dbReference type="GeneID" id="64706141"/>
<gene>
    <name evidence="2" type="ORF">F5147DRAFT_833702</name>
</gene>
<sequence length="1474" mass="161195">MTELEKAIEALKAAVKQSGIDKRIGDVVSQFTSYLILLKSSSPSSQSISKLRSILRRPLVPLYAAVPGPALQLSSAVLRKVVDEKLRNALNAQNLQLSAWWNDIAVALLSGVLDFLDKHGDDMTKETIALAFYPTICTLFFYQDASLTLLPRTQRTAYSLLHGTLSGHPGNQRRLRDHAVLGGSLIGIAISQSKDYLVIEALLDIVGWLIPITNKTEKGTVKRTEFINNLFGSEKHFSCSSELVNALQYISSSHWEDTVMKIMDTLARSDITFPQSFALDEVDVCGKCYPQPTAFDRLHLDREFFLANVVEQDDVCDSLKISYSHIRSVTIDVSKAPPHGKVIVHVDLTTPPSIGDVSFDVPAGQKLYLKFEIQREDLSRLMEALRRRGIVKLSFIGENPQQQAKKRRSVGLAHSIRLSGDSSPPPQGSQYEDKVKHVQNGEVPRFSSILILTSEPTVYETNFPDDARSIAAHSEQESMSAQQALPRIPANKPEVQESKNDASAERTQKTVPRPRPVSKSAKKVAPLPVTPPRKSPAKDDPLSAVHVSVFGESDDELSEISDDELLKPVADVRFIVHPAQIIKAKPAPSLSAKSISFQPAPKRIAKRRLIVESDKEEIRATPKGAQRATVSPAKPDINVETVTTELGKTRRIDGKCSSTLRSSSTIDTDLENVSLEVKRPHTLSNKETSHPGPANNAARTHLDDDAFLKDASVHDQVPPCKTIPDAELTARGIIPTSPMKNLATGKGTMRRVPPSKLADLANIPVKLAGTRRKRDDASSPTRAPEVPEDDHPPKKKARKTGDIPNKRAASILLDPFEPSTTSITITKAPRKYGKKGKALSPIPPENVDFDEVPGATLKGKTNARAKPVRASKPAPKKVPTPISGRQTRAVILRRRNEKPPKPESPEEINPKLQPPEADTGIVAASGPVEQITKVEPLHNYATNTPSVSLKPESASREQANEMDMDRAGASTKTKAGNTNTVITEKKPSTPECAHTPKSKRAPWEDPIFVAQHAPAEEVKPLGVSPLDEDPLEPIQDVASGDVDEAFFGDFIDYSVSLKGSEDPILPASSDPPPLQLTPRKSPVCIDLTLDPTPVKDCHSSAKDRGVSKDAGILPSKGPHPVESFIAVPVALHVTGPQDGHGTCIGVSKPSTDVAMDVIISQDPSLLPIPSHNEERREQLAALNIFPTPIRTNDAEGSSVGPRDVRPSPSVPVRRRQSVVSFASPLVTRPNSDDAVQIPTVTYLKSSIRSNNHGAFRNGIPGTKTRPPNGPILDRVVSLVSDDEFESSHPVRKSSSNRVRFENHGLPYSLSPLALKTSAHPVKQIPVQSPQEQPAKKSRRENSRRNIKSDEGNDIQDIVDVLSDIQNVIVKGIANKFKSVNKEVRAGREELLRDAAEDLHALADAYATQYTSFIVLEEGYSKYCATMTRHWEGLIKSSEQLQDNLKKALETHDRNVSSKTFPKSLFPPNSRFLKH</sequence>
<comment type="caution">
    <text evidence="2">The sequence shown here is derived from an EMBL/GenBank/DDBJ whole genome shotgun (WGS) entry which is preliminary data.</text>
</comment>
<feature type="compositionally biased region" description="Basic and acidic residues" evidence="1">
    <location>
        <begin position="1095"/>
        <end position="1107"/>
    </location>
</feature>